<evidence type="ECO:0000313" key="2">
    <source>
        <dbReference type="EMBL" id="MDO5987105.1"/>
    </source>
</evidence>
<keyword evidence="1" id="KW-0472">Membrane</keyword>
<accession>A0ABT8WZJ7</accession>
<protein>
    <submittedName>
        <fullName evidence="2">Uncharacterized protein</fullName>
    </submittedName>
</protein>
<dbReference type="RefSeq" id="WP_303281649.1">
    <property type="nucleotide sequence ID" value="NZ_BAABCZ010000005.1"/>
</dbReference>
<evidence type="ECO:0000256" key="1">
    <source>
        <dbReference type="SAM" id="Phobius"/>
    </source>
</evidence>
<keyword evidence="3" id="KW-1185">Reference proteome</keyword>
<comment type="caution">
    <text evidence="2">The sequence shown here is derived from an EMBL/GenBank/DDBJ whole genome shotgun (WGS) entry which is preliminary data.</text>
</comment>
<feature type="transmembrane region" description="Helical" evidence="1">
    <location>
        <begin position="170"/>
        <end position="186"/>
    </location>
</feature>
<reference evidence="2" key="1">
    <citation type="submission" date="2023-07" db="EMBL/GenBank/DDBJ databases">
        <title>Two novel species in the genus Flavivirga.</title>
        <authorList>
            <person name="Kwon K."/>
        </authorList>
    </citation>
    <scope>NUCLEOTIDE SEQUENCE</scope>
    <source>
        <strain evidence="2">KACC 14157</strain>
    </source>
</reference>
<keyword evidence="1" id="KW-1133">Transmembrane helix</keyword>
<organism evidence="2 3">
    <name type="scientific">Flavivirga amylovorans</name>
    <dbReference type="NCBI Taxonomy" id="870486"/>
    <lineage>
        <taxon>Bacteria</taxon>
        <taxon>Pseudomonadati</taxon>
        <taxon>Bacteroidota</taxon>
        <taxon>Flavobacteriia</taxon>
        <taxon>Flavobacteriales</taxon>
        <taxon>Flavobacteriaceae</taxon>
        <taxon>Flavivirga</taxon>
    </lineage>
</organism>
<dbReference type="Proteomes" id="UP001176891">
    <property type="component" value="Unassembled WGS sequence"/>
</dbReference>
<evidence type="ECO:0000313" key="3">
    <source>
        <dbReference type="Proteomes" id="UP001176891"/>
    </source>
</evidence>
<proteinExistence type="predicted"/>
<gene>
    <name evidence="2" type="ORF">Q4Q39_06745</name>
</gene>
<dbReference type="EMBL" id="JAUOEM010000002">
    <property type="protein sequence ID" value="MDO5987105.1"/>
    <property type="molecule type" value="Genomic_DNA"/>
</dbReference>
<sequence>MEKKTKETYKKGILEKYKLEKTRELSSYLFNPTPGLIKEACEVVFEKRKADNDIRILRNFFKPKENENILSAIHRIETTKFKPVVSFLKEDTKDPNSSTLELISWLVDYSPRPFFEYLQKGSADELGYLSSDAFKDINQKNEDLISTGTSGVKIEKEDVEKKGTKRRKKIIRFIVLGSIILVMFFTKDFINKEPVNLFENRCMAWAKNQYEKVPCNLALHKKYGTTIEPYDSKKIANFKKVEVTMKTDFFVEETNKPLIWYTKNKDGEIEYFTSPGLHPITGKTLDEITPYIIQKYVPLHSGGINSFAD</sequence>
<name>A0ABT8WZJ7_9FLAO</name>
<keyword evidence="1" id="KW-0812">Transmembrane</keyword>